<organism evidence="2 3">
    <name type="scientific">Mucuna pruriens</name>
    <name type="common">Velvet bean</name>
    <name type="synonym">Dolichos pruriens</name>
    <dbReference type="NCBI Taxonomy" id="157652"/>
    <lineage>
        <taxon>Eukaryota</taxon>
        <taxon>Viridiplantae</taxon>
        <taxon>Streptophyta</taxon>
        <taxon>Embryophyta</taxon>
        <taxon>Tracheophyta</taxon>
        <taxon>Spermatophyta</taxon>
        <taxon>Magnoliopsida</taxon>
        <taxon>eudicotyledons</taxon>
        <taxon>Gunneridae</taxon>
        <taxon>Pentapetalae</taxon>
        <taxon>rosids</taxon>
        <taxon>fabids</taxon>
        <taxon>Fabales</taxon>
        <taxon>Fabaceae</taxon>
        <taxon>Papilionoideae</taxon>
        <taxon>50 kb inversion clade</taxon>
        <taxon>NPAAA clade</taxon>
        <taxon>indigoferoid/millettioid clade</taxon>
        <taxon>Phaseoleae</taxon>
        <taxon>Mucuna</taxon>
    </lineage>
</organism>
<accession>A0A371I6X4</accession>
<feature type="compositionally biased region" description="Basic and acidic residues" evidence="1">
    <location>
        <begin position="1"/>
        <end position="11"/>
    </location>
</feature>
<dbReference type="EMBL" id="QJKJ01000777">
    <property type="protein sequence ID" value="RDY10781.1"/>
    <property type="molecule type" value="Genomic_DNA"/>
</dbReference>
<proteinExistence type="predicted"/>
<reference evidence="2" key="1">
    <citation type="submission" date="2018-05" db="EMBL/GenBank/DDBJ databases">
        <title>Draft genome of Mucuna pruriens seed.</title>
        <authorList>
            <person name="Nnadi N.E."/>
            <person name="Vos R."/>
            <person name="Hasami M.H."/>
            <person name="Devisetty U.K."/>
            <person name="Aguiy J.C."/>
        </authorList>
    </citation>
    <scope>NUCLEOTIDE SEQUENCE [LARGE SCALE GENOMIC DNA]</scope>
    <source>
        <strain evidence="2">JCA_2017</strain>
    </source>
</reference>
<evidence type="ECO:0000256" key="1">
    <source>
        <dbReference type="SAM" id="MobiDB-lite"/>
    </source>
</evidence>
<gene>
    <name evidence="2" type="ORF">CR513_04639</name>
</gene>
<protein>
    <submittedName>
        <fullName evidence="2">Uncharacterized protein</fullName>
    </submittedName>
</protein>
<evidence type="ECO:0000313" key="3">
    <source>
        <dbReference type="Proteomes" id="UP000257109"/>
    </source>
</evidence>
<evidence type="ECO:0000313" key="2">
    <source>
        <dbReference type="EMBL" id="RDY10781.1"/>
    </source>
</evidence>
<feature type="non-terminal residue" evidence="2">
    <location>
        <position position="1"/>
    </location>
</feature>
<dbReference type="OrthoDB" id="1752182at2759"/>
<comment type="caution">
    <text evidence="2">The sequence shown here is derived from an EMBL/GenBank/DDBJ whole genome shotgun (WGS) entry which is preliminary data.</text>
</comment>
<keyword evidence="3" id="KW-1185">Reference proteome</keyword>
<dbReference type="Proteomes" id="UP000257109">
    <property type="component" value="Unassembled WGS sequence"/>
</dbReference>
<feature type="region of interest" description="Disordered" evidence="1">
    <location>
        <begin position="1"/>
        <end position="54"/>
    </location>
</feature>
<dbReference type="AlphaFoldDB" id="A0A371I6X4"/>
<name>A0A371I6X4_MUCPR</name>
<sequence>MVKADPHKQAKAESVSDNQGENHIPSRSDFRANQRAEFYSHPPRTDSIKRSRPQQLKAEIMSAHLVLSSIQVNQLDSKVFNNNSSSLPPPMELKPLPRHLQYAYLDTKQQLPIIIANNLHQEQEDKLLQFLRQRKKAIGWKLSDLQE</sequence>
<feature type="compositionally biased region" description="Basic and acidic residues" evidence="1">
    <location>
        <begin position="24"/>
        <end position="34"/>
    </location>
</feature>